<dbReference type="EMBL" id="REGN01011167">
    <property type="protein sequence ID" value="RMZ97798.1"/>
    <property type="molecule type" value="Genomic_DNA"/>
</dbReference>
<dbReference type="Proteomes" id="UP000276133">
    <property type="component" value="Unassembled WGS sequence"/>
</dbReference>
<dbReference type="OrthoDB" id="9981685at2759"/>
<keyword evidence="2" id="KW-1185">Reference proteome</keyword>
<evidence type="ECO:0000313" key="2">
    <source>
        <dbReference type="Proteomes" id="UP000276133"/>
    </source>
</evidence>
<name>A0A3M7PFJ7_BRAPC</name>
<dbReference type="PANTHER" id="PTHR46068">
    <property type="entry name" value="PROTEIN CBG27172"/>
    <property type="match status" value="1"/>
</dbReference>
<dbReference type="AlphaFoldDB" id="A0A3M7PFJ7"/>
<dbReference type="InterPro" id="IPR009057">
    <property type="entry name" value="Homeodomain-like_sf"/>
</dbReference>
<evidence type="ECO:0000313" key="1">
    <source>
        <dbReference type="EMBL" id="RMZ97798.1"/>
    </source>
</evidence>
<protein>
    <submittedName>
        <fullName evidence="1">1 transposase</fullName>
    </submittedName>
</protein>
<sequence>MGKPKPNALRELVIEHFKIGKSNQEITEILACKVSERTVSRWTKEFRDFGKIQHNVSPGRPITASNHINRNRVKRLVKTYSQRLISRKLSISLGTVSGIIKQFNLKAYRKRIIPLLTQNHVSKRLRFTQFWRKNKKKVFRNLPVMFSDEKIFTIHGGLNKQNIRTYAISRDEADLNGGVYAVSKHLICNGLDGYDQVWLN</sequence>
<proteinExistence type="predicted"/>
<comment type="caution">
    <text evidence="1">The sequence shown here is derived from an EMBL/GenBank/DDBJ whole genome shotgun (WGS) entry which is preliminary data.</text>
</comment>
<dbReference type="PANTHER" id="PTHR46068:SF1">
    <property type="entry name" value="TRANSPOSASE IS30-LIKE HTH DOMAIN-CONTAINING PROTEIN"/>
    <property type="match status" value="1"/>
</dbReference>
<gene>
    <name evidence="1" type="ORF">BpHYR1_044375</name>
</gene>
<dbReference type="SUPFAM" id="SSF46689">
    <property type="entry name" value="Homeodomain-like"/>
    <property type="match status" value="1"/>
</dbReference>
<accession>A0A3M7PFJ7</accession>
<organism evidence="1 2">
    <name type="scientific">Brachionus plicatilis</name>
    <name type="common">Marine rotifer</name>
    <name type="synonym">Brachionus muelleri</name>
    <dbReference type="NCBI Taxonomy" id="10195"/>
    <lineage>
        <taxon>Eukaryota</taxon>
        <taxon>Metazoa</taxon>
        <taxon>Spiralia</taxon>
        <taxon>Gnathifera</taxon>
        <taxon>Rotifera</taxon>
        <taxon>Eurotatoria</taxon>
        <taxon>Monogononta</taxon>
        <taxon>Pseudotrocha</taxon>
        <taxon>Ploima</taxon>
        <taxon>Brachionidae</taxon>
        <taxon>Brachionus</taxon>
    </lineage>
</organism>
<reference evidence="1 2" key="1">
    <citation type="journal article" date="2018" name="Sci. Rep.">
        <title>Genomic signatures of local adaptation to the degree of environmental predictability in rotifers.</title>
        <authorList>
            <person name="Franch-Gras L."/>
            <person name="Hahn C."/>
            <person name="Garcia-Roger E.M."/>
            <person name="Carmona M.J."/>
            <person name="Serra M."/>
            <person name="Gomez A."/>
        </authorList>
    </citation>
    <scope>NUCLEOTIDE SEQUENCE [LARGE SCALE GENOMIC DNA]</scope>
    <source>
        <strain evidence="1">HYR1</strain>
    </source>
</reference>